<dbReference type="GO" id="GO:0003735">
    <property type="term" value="F:structural constituent of ribosome"/>
    <property type="evidence" value="ECO:0007669"/>
    <property type="project" value="InterPro"/>
</dbReference>
<feature type="domain" description="Nudix hydrolase" evidence="10">
    <location>
        <begin position="201"/>
        <end position="335"/>
    </location>
</feature>
<dbReference type="InterPro" id="IPR015797">
    <property type="entry name" value="NUDIX_hydrolase-like_dom_sf"/>
</dbReference>
<dbReference type="SUPFAM" id="SSF55811">
    <property type="entry name" value="Nudix"/>
    <property type="match status" value="1"/>
</dbReference>
<evidence type="ECO:0000256" key="6">
    <source>
        <dbReference type="ARBA" id="ARBA00023274"/>
    </source>
</evidence>
<dbReference type="Proteomes" id="UP000078540">
    <property type="component" value="Unassembled WGS sequence"/>
</dbReference>
<evidence type="ECO:0000256" key="2">
    <source>
        <dbReference type="ARBA" id="ARBA00009070"/>
    </source>
</evidence>
<keyword evidence="5" id="KW-0496">Mitochondrion</keyword>
<evidence type="ECO:0000256" key="9">
    <source>
        <dbReference type="SAM" id="MobiDB-lite"/>
    </source>
</evidence>
<dbReference type="PANTHER" id="PTHR13124:SF12">
    <property type="entry name" value="LARGE RIBOSOMAL SUBUNIT PROTEIN ML46"/>
    <property type="match status" value="1"/>
</dbReference>
<accession>A0A195BXU9</accession>
<dbReference type="InterPro" id="IPR021757">
    <property type="entry name" value="Ribosomal_mL46_N"/>
</dbReference>
<evidence type="ECO:0000256" key="5">
    <source>
        <dbReference type="ARBA" id="ARBA00023128"/>
    </source>
</evidence>
<dbReference type="InterPro" id="IPR000086">
    <property type="entry name" value="NUDIX_hydrolase_dom"/>
</dbReference>
<dbReference type="PROSITE" id="PS51462">
    <property type="entry name" value="NUDIX"/>
    <property type="match status" value="1"/>
</dbReference>
<evidence type="ECO:0000313" key="11">
    <source>
        <dbReference type="EMBL" id="KYM93120.1"/>
    </source>
</evidence>
<evidence type="ECO:0000256" key="1">
    <source>
        <dbReference type="ARBA" id="ARBA00004173"/>
    </source>
</evidence>
<comment type="subcellular location">
    <subcellularLocation>
        <location evidence="1">Mitochondrion</location>
    </subcellularLocation>
</comment>
<sequence>MDEHRVLTVIVRNAGDEAHLYRHAHAQASPVVGPVAVAAAGSCGGGDRGFPPSAVGGWRGVDQYVKIESDATHPAIPPPPYTSQKAIAIYFSVVQHQDTRTFSTITSTRKWDLYSAVCLERHPIIIQSMGEMELKFYNMLKKIEYETSLKSDHELKREKEEQKKSSSKEDTIDLVQTAQEFEDSSQEELNNFKFAPTITKFDEQNVTSTLKRKLNKNLLLLVQQKVGNSHYWIPPQGIRKEGETMRQTAERVLQDACGANIKVKFYGNAPIGFYKYKYPKKLCEQGSYGAKIFYFLAKYIDGDITNNIKYQWLDNEELEKMLPNEVQKSISQFMTFI</sequence>
<dbReference type="STRING" id="520822.A0A195BXU9"/>
<name>A0A195BXU9_9HYME</name>
<dbReference type="EMBL" id="KQ976394">
    <property type="protein sequence ID" value="KYM93120.1"/>
    <property type="molecule type" value="Genomic_DNA"/>
</dbReference>
<evidence type="ECO:0000256" key="4">
    <source>
        <dbReference type="ARBA" id="ARBA00022980"/>
    </source>
</evidence>
<keyword evidence="4 11" id="KW-0689">Ribosomal protein</keyword>
<gene>
    <name evidence="11" type="ORF">ALC53_00053</name>
</gene>
<evidence type="ECO:0000256" key="3">
    <source>
        <dbReference type="ARBA" id="ARBA00022946"/>
    </source>
</evidence>
<proteinExistence type="inferred from homology"/>
<dbReference type="CDD" id="cd04661">
    <property type="entry name" value="NUDIX_MRP_L46"/>
    <property type="match status" value="1"/>
</dbReference>
<dbReference type="InterPro" id="IPR033650">
    <property type="entry name" value="Ribosomal_mL46_NUDIX"/>
</dbReference>
<dbReference type="InterPro" id="IPR040008">
    <property type="entry name" value="Ribosomal_mL46"/>
</dbReference>
<feature type="region of interest" description="Disordered" evidence="9">
    <location>
        <begin position="152"/>
        <end position="171"/>
    </location>
</feature>
<dbReference type="FunFam" id="3.90.79.10:FF:000018">
    <property type="entry name" value="39S ribosomal protein L46, mitochondrial"/>
    <property type="match status" value="1"/>
</dbReference>
<keyword evidence="3" id="KW-0809">Transit peptide</keyword>
<keyword evidence="6" id="KW-0687">Ribonucleoprotein</keyword>
<keyword evidence="12" id="KW-1185">Reference proteome</keyword>
<protein>
    <recommendedName>
        <fullName evidence="7">Large ribosomal subunit protein mL46</fullName>
    </recommendedName>
    <alternativeName>
        <fullName evidence="8">39S ribosomal protein L46, mitochondrial</fullName>
    </alternativeName>
</protein>
<evidence type="ECO:0000313" key="12">
    <source>
        <dbReference type="Proteomes" id="UP000078540"/>
    </source>
</evidence>
<dbReference type="PANTHER" id="PTHR13124">
    <property type="entry name" value="39S RIBOSOMAL PROTEIN L46, MITOCHONDRIAL PRECURSOR-RELATED"/>
    <property type="match status" value="1"/>
</dbReference>
<organism evidence="11 12">
    <name type="scientific">Atta colombica</name>
    <dbReference type="NCBI Taxonomy" id="520822"/>
    <lineage>
        <taxon>Eukaryota</taxon>
        <taxon>Metazoa</taxon>
        <taxon>Ecdysozoa</taxon>
        <taxon>Arthropoda</taxon>
        <taxon>Hexapoda</taxon>
        <taxon>Insecta</taxon>
        <taxon>Pterygota</taxon>
        <taxon>Neoptera</taxon>
        <taxon>Endopterygota</taxon>
        <taxon>Hymenoptera</taxon>
        <taxon>Apocrita</taxon>
        <taxon>Aculeata</taxon>
        <taxon>Formicoidea</taxon>
        <taxon>Formicidae</taxon>
        <taxon>Myrmicinae</taxon>
        <taxon>Atta</taxon>
    </lineage>
</organism>
<evidence type="ECO:0000256" key="7">
    <source>
        <dbReference type="ARBA" id="ARBA00035190"/>
    </source>
</evidence>
<dbReference type="Pfam" id="PF11788">
    <property type="entry name" value="MRP-L46"/>
    <property type="match status" value="1"/>
</dbReference>
<dbReference type="GO" id="GO:0005762">
    <property type="term" value="C:mitochondrial large ribosomal subunit"/>
    <property type="evidence" value="ECO:0007669"/>
    <property type="project" value="TreeGrafter"/>
</dbReference>
<dbReference type="AlphaFoldDB" id="A0A195BXU9"/>
<reference evidence="11 12" key="1">
    <citation type="submission" date="2015-09" db="EMBL/GenBank/DDBJ databases">
        <title>Atta colombica WGS genome.</title>
        <authorList>
            <person name="Nygaard S."/>
            <person name="Hu H."/>
            <person name="Boomsma J."/>
            <person name="Zhang G."/>
        </authorList>
    </citation>
    <scope>NUCLEOTIDE SEQUENCE [LARGE SCALE GENOMIC DNA]</scope>
    <source>
        <strain evidence="11">Treedump-2</strain>
        <tissue evidence="11">Whole body</tissue>
    </source>
</reference>
<evidence type="ECO:0000256" key="8">
    <source>
        <dbReference type="ARBA" id="ARBA00035534"/>
    </source>
</evidence>
<dbReference type="GO" id="GO:0005743">
    <property type="term" value="C:mitochondrial inner membrane"/>
    <property type="evidence" value="ECO:0007669"/>
    <property type="project" value="UniProtKB-ARBA"/>
</dbReference>
<dbReference type="Gene3D" id="3.90.79.10">
    <property type="entry name" value="Nucleoside Triphosphate Pyrophosphohydrolase"/>
    <property type="match status" value="1"/>
</dbReference>
<comment type="similarity">
    <text evidence="2">Belongs to the mitochondrion-specific ribosomal protein mL46 family.</text>
</comment>
<evidence type="ECO:0000259" key="10">
    <source>
        <dbReference type="PROSITE" id="PS51462"/>
    </source>
</evidence>